<name>A0ABV5H9C1_9FLAO</name>
<accession>A0ABV5H9C1</accession>
<gene>
    <name evidence="1" type="ORF">ACFFVK_07920</name>
</gene>
<keyword evidence="2" id="KW-1185">Reference proteome</keyword>
<dbReference type="Proteomes" id="UP001589562">
    <property type="component" value="Unassembled WGS sequence"/>
</dbReference>
<protein>
    <recommendedName>
        <fullName evidence="3">Lipoprotein</fullName>
    </recommendedName>
</protein>
<organism evidence="1 2">
    <name type="scientific">Flavobacterium gyeonganense</name>
    <dbReference type="NCBI Taxonomy" id="1310418"/>
    <lineage>
        <taxon>Bacteria</taxon>
        <taxon>Pseudomonadati</taxon>
        <taxon>Bacteroidota</taxon>
        <taxon>Flavobacteriia</taxon>
        <taxon>Flavobacteriales</taxon>
        <taxon>Flavobacteriaceae</taxon>
        <taxon>Flavobacterium</taxon>
    </lineage>
</organism>
<dbReference type="PROSITE" id="PS51257">
    <property type="entry name" value="PROKAR_LIPOPROTEIN"/>
    <property type="match status" value="1"/>
</dbReference>
<evidence type="ECO:0000313" key="2">
    <source>
        <dbReference type="Proteomes" id="UP001589562"/>
    </source>
</evidence>
<dbReference type="EMBL" id="JBHMFE010000011">
    <property type="protein sequence ID" value="MFB9108501.1"/>
    <property type="molecule type" value="Genomic_DNA"/>
</dbReference>
<reference evidence="1 2" key="1">
    <citation type="submission" date="2024-09" db="EMBL/GenBank/DDBJ databases">
        <authorList>
            <person name="Sun Q."/>
            <person name="Mori K."/>
        </authorList>
    </citation>
    <scope>NUCLEOTIDE SEQUENCE [LARGE SCALE GENOMIC DNA]</scope>
    <source>
        <strain evidence="1 2">CECT 8365</strain>
    </source>
</reference>
<evidence type="ECO:0008006" key="3">
    <source>
        <dbReference type="Google" id="ProtNLM"/>
    </source>
</evidence>
<comment type="caution">
    <text evidence="1">The sequence shown here is derived from an EMBL/GenBank/DDBJ whole genome shotgun (WGS) entry which is preliminary data.</text>
</comment>
<sequence length="229" mass="26014">MKKNLVTLMTILGLISCDKETVSENEQTVQNRKYIEIESVINTAGISDSSELKGKLFYSLTNEYTKNYGTPNSIQELTDQVKYISDNWKNKGQELVTTEVNPEYIKSIMLNPNEKLVHILEKSSINKEVKRSLIELIENLIDVSGQDYKKISDFLASYEALVKENTVLTDKDKEIIVNVAVISNYALYAESGRKDRDWETSVANKKGHSFFNPNQAPLITLIALLDRLI</sequence>
<evidence type="ECO:0000313" key="1">
    <source>
        <dbReference type="EMBL" id="MFB9108501.1"/>
    </source>
</evidence>
<proteinExistence type="predicted"/>
<dbReference type="RefSeq" id="WP_278008988.1">
    <property type="nucleotide sequence ID" value="NZ_CP121112.1"/>
</dbReference>